<name>F8NF17_SERL9</name>
<feature type="compositionally biased region" description="Basic and acidic residues" evidence="1">
    <location>
        <begin position="96"/>
        <end position="106"/>
    </location>
</feature>
<feature type="region of interest" description="Disordered" evidence="1">
    <location>
        <begin position="96"/>
        <end position="133"/>
    </location>
</feature>
<organism>
    <name type="scientific">Serpula lacrymans var. lacrymans (strain S7.9)</name>
    <name type="common">Dry rot fungus</name>
    <dbReference type="NCBI Taxonomy" id="578457"/>
    <lineage>
        <taxon>Eukaryota</taxon>
        <taxon>Fungi</taxon>
        <taxon>Dikarya</taxon>
        <taxon>Basidiomycota</taxon>
        <taxon>Agaricomycotina</taxon>
        <taxon>Agaricomycetes</taxon>
        <taxon>Agaricomycetidae</taxon>
        <taxon>Boletales</taxon>
        <taxon>Coniophorineae</taxon>
        <taxon>Serpulaceae</taxon>
        <taxon>Serpula</taxon>
    </lineage>
</organism>
<dbReference type="AlphaFoldDB" id="F8NF17"/>
<evidence type="ECO:0000256" key="1">
    <source>
        <dbReference type="SAM" id="MobiDB-lite"/>
    </source>
</evidence>
<feature type="compositionally biased region" description="Acidic residues" evidence="1">
    <location>
        <begin position="107"/>
        <end position="118"/>
    </location>
</feature>
<dbReference type="Proteomes" id="UP000008064">
    <property type="component" value="Unassembled WGS sequence"/>
</dbReference>
<dbReference type="HOGENOM" id="CLU_1907948_0_0_1"/>
<dbReference type="EMBL" id="GL945428">
    <property type="protein sequence ID" value="EGO30776.1"/>
    <property type="molecule type" value="Genomic_DNA"/>
</dbReference>
<dbReference type="OrthoDB" id="2673676at2759"/>
<dbReference type="KEGG" id="sla:SERLADRAFT_404795"/>
<evidence type="ECO:0000313" key="2">
    <source>
        <dbReference type="EMBL" id="EGO30776.1"/>
    </source>
</evidence>
<protein>
    <submittedName>
        <fullName evidence="2">Uncharacterized protein</fullName>
    </submittedName>
</protein>
<sequence>MQRLECCLYPLPPPCAMQQAARFLRRGLETLSDGAIKKATSLKYASHERIYHNILATAWKIEEKERAISFLNQAQSDYKQSLSIADTDLEELKDHLHMHGLDAAEKDDIDPTNEESDGNDSSSEPQASSPGSL</sequence>
<gene>
    <name evidence="2" type="ORF">SERLADRAFT_404795</name>
</gene>
<reference evidence="2" key="1">
    <citation type="submission" date="2011-04" db="EMBL/GenBank/DDBJ databases">
        <title>Evolution of plant cell wall degrading machinery underlies the functional diversity of forest fungi.</title>
        <authorList>
            <consortium name="US DOE Joint Genome Institute (JGI-PGF)"/>
            <person name="Eastwood D.C."/>
            <person name="Floudas D."/>
            <person name="Binder M."/>
            <person name="Majcherczyk A."/>
            <person name="Schneider P."/>
            <person name="Aerts A."/>
            <person name="Asiegbu F.O."/>
            <person name="Baker S.E."/>
            <person name="Barry K."/>
            <person name="Bendiksby M."/>
            <person name="Blumentritt M."/>
            <person name="Coutinho P.M."/>
            <person name="Cullen D."/>
            <person name="Cullen D."/>
            <person name="Gathman A."/>
            <person name="Goodell B."/>
            <person name="Henrissat B."/>
            <person name="Ihrmark K."/>
            <person name="Kauserud H."/>
            <person name="Kohler A."/>
            <person name="LaButti K."/>
            <person name="Lapidus A."/>
            <person name="Lavin J.L."/>
            <person name="Lee Y.-H."/>
            <person name="Lindquist E."/>
            <person name="Lilly W."/>
            <person name="Lucas S."/>
            <person name="Morin E."/>
            <person name="Murat C."/>
            <person name="Oguiza J.A."/>
            <person name="Park J."/>
            <person name="Pisabarro A.G."/>
            <person name="Riley R."/>
            <person name="Rosling A."/>
            <person name="Salamov A."/>
            <person name="Schmidt O."/>
            <person name="Schmutz J."/>
            <person name="Skrede I."/>
            <person name="Stenlid J."/>
            <person name="Wiebenga A."/>
            <person name="Xie X."/>
            <person name="Kues U."/>
            <person name="Hibbett D.S."/>
            <person name="Hoffmeister D."/>
            <person name="Hogberg N."/>
            <person name="Martin F."/>
            <person name="Grigoriev I.V."/>
            <person name="Watkinson S.C."/>
        </authorList>
    </citation>
    <scope>NUCLEOTIDE SEQUENCE</scope>
    <source>
        <strain evidence="2">S7.9</strain>
    </source>
</reference>
<feature type="compositionally biased region" description="Low complexity" evidence="1">
    <location>
        <begin position="119"/>
        <end position="133"/>
    </location>
</feature>
<accession>F8NF17</accession>
<dbReference type="RefSeq" id="XP_007312660.1">
    <property type="nucleotide sequence ID" value="XM_007312598.1"/>
</dbReference>
<dbReference type="GeneID" id="18812487"/>
<proteinExistence type="predicted"/>